<dbReference type="SUPFAM" id="SSF51735">
    <property type="entry name" value="NAD(P)-binding Rossmann-fold domains"/>
    <property type="match status" value="1"/>
</dbReference>
<dbReference type="Pfam" id="PF00106">
    <property type="entry name" value="adh_short"/>
    <property type="match status" value="1"/>
</dbReference>
<evidence type="ECO:0000256" key="1">
    <source>
        <dbReference type="ARBA" id="ARBA00006484"/>
    </source>
</evidence>
<dbReference type="AlphaFoldDB" id="A0A7W3J2H1"/>
<dbReference type="PRINTS" id="PR00081">
    <property type="entry name" value="GDHRDH"/>
</dbReference>
<comment type="similarity">
    <text evidence="1">Belongs to the short-chain dehydrogenases/reductases (SDR) family.</text>
</comment>
<gene>
    <name evidence="3" type="ORF">FB382_003245</name>
</gene>
<keyword evidence="2" id="KW-0560">Oxidoreductase</keyword>
<accession>A0A7W3J2H1</accession>
<evidence type="ECO:0000256" key="2">
    <source>
        <dbReference type="ARBA" id="ARBA00023002"/>
    </source>
</evidence>
<dbReference type="Proteomes" id="UP000580910">
    <property type="component" value="Unassembled WGS sequence"/>
</dbReference>
<dbReference type="PANTHER" id="PTHR43658:SF8">
    <property type="entry name" value="17-BETA-HYDROXYSTEROID DEHYDROGENASE 14-RELATED"/>
    <property type="match status" value="1"/>
</dbReference>
<dbReference type="PROSITE" id="PS00061">
    <property type="entry name" value="ADH_SHORT"/>
    <property type="match status" value="1"/>
</dbReference>
<dbReference type="InterPro" id="IPR002347">
    <property type="entry name" value="SDR_fam"/>
</dbReference>
<sequence>MNLQGASALVTGGGGGFGGETTRHLVKAGAKVVVADVSDDKGAAIVEELGGDNVVYVKTDVRKEEDVRAAIAAAQEMAPLRVTLTPHGGPVLAGRLVGKDGSALGLDGFRQTLDFYLIGTYNVMRLAAEQTARNEPVGESGRGVIITTASIAAFEGQIGQVPYAAAKGGVVGMTIAAARDLAVAGIRVNCIAPGTFYTPAFGDFMTEEQAAERFAQGVQFPKRMGRAVEYAKLALSIIDNDYLNGETIRIDGGLRFGPKG</sequence>
<dbReference type="RefSeq" id="WP_182540789.1">
    <property type="nucleotide sequence ID" value="NZ_JACGXA010000001.1"/>
</dbReference>
<dbReference type="InterPro" id="IPR036291">
    <property type="entry name" value="NAD(P)-bd_dom_sf"/>
</dbReference>
<evidence type="ECO:0000313" key="3">
    <source>
        <dbReference type="EMBL" id="MBA8804954.1"/>
    </source>
</evidence>
<dbReference type="PANTHER" id="PTHR43658">
    <property type="entry name" value="SHORT-CHAIN DEHYDROGENASE/REDUCTASE"/>
    <property type="match status" value="1"/>
</dbReference>
<dbReference type="Gene3D" id="3.40.50.720">
    <property type="entry name" value="NAD(P)-binding Rossmann-like Domain"/>
    <property type="match status" value="1"/>
</dbReference>
<name>A0A7W3J2H1_9ACTN</name>
<reference evidence="3 4" key="1">
    <citation type="submission" date="2020-07" db="EMBL/GenBank/DDBJ databases">
        <title>Sequencing the genomes of 1000 actinobacteria strains.</title>
        <authorList>
            <person name="Klenk H.-P."/>
        </authorList>
    </citation>
    <scope>NUCLEOTIDE SEQUENCE [LARGE SCALE GENOMIC DNA]</scope>
    <source>
        <strain evidence="3 4">DSM 21349</strain>
    </source>
</reference>
<protein>
    <submittedName>
        <fullName evidence="3">NAD(P)-dependent dehydrogenase (Short-subunit alcohol dehydrogenase family)</fullName>
    </submittedName>
</protein>
<evidence type="ECO:0000313" key="4">
    <source>
        <dbReference type="Proteomes" id="UP000580910"/>
    </source>
</evidence>
<organism evidence="3 4">
    <name type="scientific">Nocardioides ginsengisegetis</name>
    <dbReference type="NCBI Taxonomy" id="661491"/>
    <lineage>
        <taxon>Bacteria</taxon>
        <taxon>Bacillati</taxon>
        <taxon>Actinomycetota</taxon>
        <taxon>Actinomycetes</taxon>
        <taxon>Propionibacteriales</taxon>
        <taxon>Nocardioidaceae</taxon>
        <taxon>Nocardioides</taxon>
    </lineage>
</organism>
<keyword evidence="4" id="KW-1185">Reference proteome</keyword>
<comment type="caution">
    <text evidence="3">The sequence shown here is derived from an EMBL/GenBank/DDBJ whole genome shotgun (WGS) entry which is preliminary data.</text>
</comment>
<proteinExistence type="inferred from homology"/>
<dbReference type="GO" id="GO:0016491">
    <property type="term" value="F:oxidoreductase activity"/>
    <property type="evidence" value="ECO:0007669"/>
    <property type="project" value="UniProtKB-KW"/>
</dbReference>
<dbReference type="InterPro" id="IPR020904">
    <property type="entry name" value="Sc_DH/Rdtase_CS"/>
</dbReference>
<dbReference type="EMBL" id="JACGXA010000001">
    <property type="protein sequence ID" value="MBA8804954.1"/>
    <property type="molecule type" value="Genomic_DNA"/>
</dbReference>